<feature type="region of interest" description="Disordered" evidence="1">
    <location>
        <begin position="171"/>
        <end position="190"/>
    </location>
</feature>
<dbReference type="EMBL" id="JADLZT010000005">
    <property type="protein sequence ID" value="MBF6024417.1"/>
    <property type="molecule type" value="Genomic_DNA"/>
</dbReference>
<name>A0ABS0B9U2_9GAMM</name>
<gene>
    <name evidence="2" type="ORF">IU514_10285</name>
</gene>
<evidence type="ECO:0000313" key="2">
    <source>
        <dbReference type="EMBL" id="MBF6024417.1"/>
    </source>
</evidence>
<evidence type="ECO:0000256" key="1">
    <source>
        <dbReference type="SAM" id="MobiDB-lite"/>
    </source>
</evidence>
<proteinExistence type="predicted"/>
<protein>
    <submittedName>
        <fullName evidence="2">Uncharacterized protein</fullName>
    </submittedName>
</protein>
<reference evidence="2 3" key="1">
    <citation type="submission" date="2020-11" db="EMBL/GenBank/DDBJ databases">
        <title>Draft Genome Sequence and Secondary Metabolite Biosynthetic Potential of the Lysobacter niastensis Type strain DSM 18481.</title>
        <authorList>
            <person name="Turrini P."/>
            <person name="Artuso I."/>
            <person name="Tescari M."/>
            <person name="Lugli G.A."/>
            <person name="Frangipani E."/>
            <person name="Ventura M."/>
            <person name="Visca P."/>
        </authorList>
    </citation>
    <scope>NUCLEOTIDE SEQUENCE [LARGE SCALE GENOMIC DNA]</scope>
    <source>
        <strain evidence="2 3">DSM 18481</strain>
    </source>
</reference>
<comment type="caution">
    <text evidence="2">The sequence shown here is derived from an EMBL/GenBank/DDBJ whole genome shotgun (WGS) entry which is preliminary data.</text>
</comment>
<dbReference type="RefSeq" id="WP_194931019.1">
    <property type="nucleotide sequence ID" value="NZ_JADLZT010000005.1"/>
</dbReference>
<keyword evidence="3" id="KW-1185">Reference proteome</keyword>
<dbReference type="Proteomes" id="UP001429984">
    <property type="component" value="Unassembled WGS sequence"/>
</dbReference>
<accession>A0ABS0B9U2</accession>
<evidence type="ECO:0000313" key="3">
    <source>
        <dbReference type="Proteomes" id="UP001429984"/>
    </source>
</evidence>
<organism evidence="2 3">
    <name type="scientific">Lysobacter niastensis</name>
    <dbReference type="NCBI Taxonomy" id="380629"/>
    <lineage>
        <taxon>Bacteria</taxon>
        <taxon>Pseudomonadati</taxon>
        <taxon>Pseudomonadota</taxon>
        <taxon>Gammaproteobacteria</taxon>
        <taxon>Lysobacterales</taxon>
        <taxon>Lysobacteraceae</taxon>
        <taxon>Lysobacter</taxon>
    </lineage>
</organism>
<sequence length="204" mass="22104">MLESVVELLTRTNQMATGRSNPATAEITALFTALDAVHSDYTGFFDMIQRAIVAGEPVQEIAQTLILRSPEADCERTAVLAHMRLLVADAMGAEAHPFLDAVSVYFINAPLAGQCALARTLKRATEHARVAEDDALHARAEIAYSVHASLRSLQRQWAVICERHGMLKATSSDRGEAGMTPSRPVGPAGIGMRTRKRAWAEALP</sequence>